<name>A0ACC2L134_PERAE</name>
<accession>A0ACC2L134</accession>
<proteinExistence type="predicted"/>
<keyword evidence="2" id="KW-1185">Reference proteome</keyword>
<organism evidence="1 2">
    <name type="scientific">Persea americana</name>
    <name type="common">Avocado</name>
    <dbReference type="NCBI Taxonomy" id="3435"/>
    <lineage>
        <taxon>Eukaryota</taxon>
        <taxon>Viridiplantae</taxon>
        <taxon>Streptophyta</taxon>
        <taxon>Embryophyta</taxon>
        <taxon>Tracheophyta</taxon>
        <taxon>Spermatophyta</taxon>
        <taxon>Magnoliopsida</taxon>
        <taxon>Magnoliidae</taxon>
        <taxon>Laurales</taxon>
        <taxon>Lauraceae</taxon>
        <taxon>Persea</taxon>
    </lineage>
</organism>
<dbReference type="Proteomes" id="UP001234297">
    <property type="component" value="Chromosome 6"/>
</dbReference>
<dbReference type="EMBL" id="CM056814">
    <property type="protein sequence ID" value="KAJ8627174.1"/>
    <property type="molecule type" value="Genomic_DNA"/>
</dbReference>
<sequence>MSMKQEFPPRDSDVQQPWNLLVTPTSGISLRGLNLRCCEVRQIGEGDFVGRRRTEEELERVNSILFGLAEGTGILFGLAANKSEPEKPAPVPKSPL</sequence>
<evidence type="ECO:0000313" key="2">
    <source>
        <dbReference type="Proteomes" id="UP001234297"/>
    </source>
</evidence>
<comment type="caution">
    <text evidence="1">The sequence shown here is derived from an EMBL/GenBank/DDBJ whole genome shotgun (WGS) entry which is preliminary data.</text>
</comment>
<gene>
    <name evidence="1" type="ORF">MRB53_020481</name>
</gene>
<protein>
    <submittedName>
        <fullName evidence="1">Uncharacterized protein</fullName>
    </submittedName>
</protein>
<evidence type="ECO:0000313" key="1">
    <source>
        <dbReference type="EMBL" id="KAJ8627174.1"/>
    </source>
</evidence>
<reference evidence="1 2" key="1">
    <citation type="journal article" date="2022" name="Hortic Res">
        <title>A haplotype resolved chromosomal level avocado genome allows analysis of novel avocado genes.</title>
        <authorList>
            <person name="Nath O."/>
            <person name="Fletcher S.J."/>
            <person name="Hayward A."/>
            <person name="Shaw L.M."/>
            <person name="Masouleh A.K."/>
            <person name="Furtado A."/>
            <person name="Henry R.J."/>
            <person name="Mitter N."/>
        </authorList>
    </citation>
    <scope>NUCLEOTIDE SEQUENCE [LARGE SCALE GENOMIC DNA]</scope>
    <source>
        <strain evidence="2">cv. Hass</strain>
    </source>
</reference>